<protein>
    <recommendedName>
        <fullName evidence="4">Receptor-binding cancer antigen expressed on SiSo cells</fullName>
    </recommendedName>
</protein>
<feature type="compositionally biased region" description="Basic and acidic residues" evidence="1">
    <location>
        <begin position="166"/>
        <end position="184"/>
    </location>
</feature>
<dbReference type="PIRSF" id="PIRSF034247">
    <property type="entry name" value="RCAS1"/>
    <property type="match status" value="1"/>
</dbReference>
<name>A0A7R8V033_HERIL</name>
<accession>A0A7R8V033</accession>
<dbReference type="GO" id="GO:0030141">
    <property type="term" value="C:secretory granule"/>
    <property type="evidence" value="ECO:0007669"/>
    <property type="project" value="TreeGrafter"/>
</dbReference>
<dbReference type="InterPro" id="IPR017025">
    <property type="entry name" value="Cancer-assoc_antigen_RCAS1"/>
</dbReference>
<sequence>MVLSQLCGRIKIIILGIIGAFRRALCCFSRRRKPSQTDCEILQSVNVVSDTGRSTEGGEKDWNSWDDTPRTVQEHIDHYRQKLARPPTPKEPEPEPDFFQDMTPQIKPQPKIFIPTKLESTQTDFSRLQATTDIPIPLAADLQDWAEEDPGGWEELDSETATQLIREKRKEQRAQKQSRTREQAATKVSPVNFAERIGTRHS</sequence>
<dbReference type="OrthoDB" id="10017216at2759"/>
<dbReference type="EMBL" id="LR899013">
    <property type="protein sequence ID" value="CAD7090103.1"/>
    <property type="molecule type" value="Genomic_DNA"/>
</dbReference>
<reference evidence="2 3" key="1">
    <citation type="submission" date="2020-11" db="EMBL/GenBank/DDBJ databases">
        <authorList>
            <person name="Wallbank WR R."/>
            <person name="Pardo Diaz C."/>
            <person name="Kozak K."/>
            <person name="Martin S."/>
            <person name="Jiggins C."/>
            <person name="Moest M."/>
            <person name="Warren A I."/>
            <person name="Generalovic N T."/>
            <person name="Byers J.R.P. K."/>
            <person name="Montejo-Kovacevich G."/>
            <person name="Yen C E."/>
        </authorList>
    </citation>
    <scope>NUCLEOTIDE SEQUENCE [LARGE SCALE GENOMIC DNA]</scope>
</reference>
<dbReference type="PANTHER" id="PTHR15208:SF2">
    <property type="entry name" value="RECEPTOR-BINDING CANCER ANTIGEN EXPRESSED ON SISO CELLS"/>
    <property type="match status" value="1"/>
</dbReference>
<evidence type="ECO:0008006" key="4">
    <source>
        <dbReference type="Google" id="ProtNLM"/>
    </source>
</evidence>
<keyword evidence="3" id="KW-1185">Reference proteome</keyword>
<evidence type="ECO:0000313" key="2">
    <source>
        <dbReference type="EMBL" id="CAD7090103.1"/>
    </source>
</evidence>
<dbReference type="InParanoid" id="A0A7R8V033"/>
<proteinExistence type="predicted"/>
<organism evidence="2 3">
    <name type="scientific">Hermetia illucens</name>
    <name type="common">Black soldier fly</name>
    <dbReference type="NCBI Taxonomy" id="343691"/>
    <lineage>
        <taxon>Eukaryota</taxon>
        <taxon>Metazoa</taxon>
        <taxon>Ecdysozoa</taxon>
        <taxon>Arthropoda</taxon>
        <taxon>Hexapoda</taxon>
        <taxon>Insecta</taxon>
        <taxon>Pterygota</taxon>
        <taxon>Neoptera</taxon>
        <taxon>Endopterygota</taxon>
        <taxon>Diptera</taxon>
        <taxon>Brachycera</taxon>
        <taxon>Stratiomyomorpha</taxon>
        <taxon>Stratiomyidae</taxon>
        <taxon>Hermetiinae</taxon>
        <taxon>Hermetia</taxon>
    </lineage>
</organism>
<dbReference type="FunCoup" id="A0A7R8V033">
    <property type="interactions" value="58"/>
</dbReference>
<dbReference type="Proteomes" id="UP000594454">
    <property type="component" value="Chromosome 5"/>
</dbReference>
<gene>
    <name evidence="2" type="ORF">HERILL_LOCUS12611</name>
</gene>
<evidence type="ECO:0000256" key="1">
    <source>
        <dbReference type="SAM" id="MobiDB-lite"/>
    </source>
</evidence>
<dbReference type="PANTHER" id="PTHR15208">
    <property type="entry name" value="RECEPTOR-BINDING CANCER ANTIGEN EXPRESSED ON SISO CELLS CANCER ASSOCIATED SURFACE ANTIGEN RCAS1 ESTROGEN RECEPTOR-BINDING FRAGMENT- ASSOCIATED GENE 9 PROTEIN"/>
    <property type="match status" value="1"/>
</dbReference>
<feature type="region of interest" description="Disordered" evidence="1">
    <location>
        <begin position="166"/>
        <end position="202"/>
    </location>
</feature>
<evidence type="ECO:0000313" key="3">
    <source>
        <dbReference type="Proteomes" id="UP000594454"/>
    </source>
</evidence>
<dbReference type="AlphaFoldDB" id="A0A7R8V033"/>